<sequence length="646" mass="74390">MLASDILIREKILKLYDDVIGTLRNLNPLPSDLRDTLQEDELLERTREKRKAFSEDHCQVVVSGEISAGKSSLLNLLIGTDILPTSLLESRSLPCRLQYSAEKRAKLIDSTGNVIDDISYDEDEETKKRLKRIIEGTELVPNLAYVDIFLNESSLKGNVMLVDTPGIKEEDTDDNEQLFNHLRKASAFLYIIKTDSAGGTHKLFKIQERVKQLTLDGDMQLNPDSMLYVCNRWDQVDESEDQRVFEEIRSRIRRNGIEVKEGQLLTLSVKKEKKRRQKGKPHTDLYLVFKDKLQQLMGRAIKNRYHKECIWLHKALRSLIPIVDLYHSSLQKSLQERTTLQLEFQEDVTSLKKAADTPKMKYCRKVMRIYTILSLKLHDHLRTKQTCLDIISKCKSEMTQKLSDPNIVSLKDIEKASNETLQQLINEEITKWRENNQVDNACAQIEKEVLGSYRRLEQSLEQRLMDSGRRCSLGSAQVPTNADSNVQTGSNEDDRLFTKSEKVALVLTLTVGLPIAVTASVFLVPVGVAKILSEKHTNWKTMSDFRKNIDQRLSELLQGLYDSEAFTKDRFYEGFEKNHIRLFNQWIVDQYEKFVIDIDRISAILEQLTKKIDIDVGNNSAVELLLKHVVQFQEDCLSINNEVQQL</sequence>
<dbReference type="SUPFAM" id="SSF52540">
    <property type="entry name" value="P-loop containing nucleoside triphosphate hydrolases"/>
    <property type="match status" value="1"/>
</dbReference>
<dbReference type="PANTHER" id="PTHR26392">
    <property type="entry name" value="MITOGEN-ACTIVATED PROTEIN KINASE KINASE KINASE 7-RELATED"/>
    <property type="match status" value="1"/>
</dbReference>
<dbReference type="OrthoDB" id="6146498at2759"/>
<feature type="transmembrane region" description="Helical" evidence="2">
    <location>
        <begin position="503"/>
        <end position="532"/>
    </location>
</feature>
<evidence type="ECO:0000256" key="2">
    <source>
        <dbReference type="SAM" id="Phobius"/>
    </source>
</evidence>
<feature type="region of interest" description="Disordered" evidence="1">
    <location>
        <begin position="474"/>
        <end position="493"/>
    </location>
</feature>
<feature type="domain" description="Dynamin N-terminal" evidence="3">
    <location>
        <begin position="60"/>
        <end position="211"/>
    </location>
</feature>
<reference evidence="5" key="1">
    <citation type="submission" date="2025-08" db="UniProtKB">
        <authorList>
            <consortium name="RefSeq"/>
        </authorList>
    </citation>
    <scope>IDENTIFICATION</scope>
    <source>
        <tissue evidence="5">Whole sample</tissue>
    </source>
</reference>
<dbReference type="KEGG" id="cvn:111115078"/>
<protein>
    <submittedName>
        <fullName evidence="5">Uncharacterized protein LOC111115078</fullName>
    </submittedName>
</protein>
<dbReference type="Proteomes" id="UP000694844">
    <property type="component" value="Chromosome 9"/>
</dbReference>
<dbReference type="Gene3D" id="3.40.50.300">
    <property type="entry name" value="P-loop containing nucleotide triphosphate hydrolases"/>
    <property type="match status" value="1"/>
</dbReference>
<dbReference type="PANTHER" id="PTHR26392:SF92">
    <property type="entry name" value="PROTEIN KINASE DOMAIN-CONTAINING PROTEIN"/>
    <property type="match status" value="1"/>
</dbReference>
<name>A0A8B8C137_CRAVI</name>
<dbReference type="AlphaFoldDB" id="A0A8B8C137"/>
<keyword evidence="2" id="KW-0472">Membrane</keyword>
<dbReference type="InterPro" id="IPR045063">
    <property type="entry name" value="Dynamin_N"/>
</dbReference>
<feature type="compositionally biased region" description="Polar residues" evidence="1">
    <location>
        <begin position="474"/>
        <end position="490"/>
    </location>
</feature>
<evidence type="ECO:0000313" key="4">
    <source>
        <dbReference type="Proteomes" id="UP000694844"/>
    </source>
</evidence>
<keyword evidence="2" id="KW-1133">Transmembrane helix</keyword>
<dbReference type="GeneID" id="111115078"/>
<proteinExistence type="predicted"/>
<dbReference type="RefSeq" id="XP_022309367.1">
    <property type="nucleotide sequence ID" value="XM_022453659.1"/>
</dbReference>
<keyword evidence="4" id="KW-1185">Reference proteome</keyword>
<dbReference type="Pfam" id="PF00350">
    <property type="entry name" value="Dynamin_N"/>
    <property type="match status" value="1"/>
</dbReference>
<evidence type="ECO:0000256" key="1">
    <source>
        <dbReference type="SAM" id="MobiDB-lite"/>
    </source>
</evidence>
<dbReference type="InterPro" id="IPR027417">
    <property type="entry name" value="P-loop_NTPase"/>
</dbReference>
<accession>A0A8B8C137</accession>
<organism evidence="4 5">
    <name type="scientific">Crassostrea virginica</name>
    <name type="common">Eastern oyster</name>
    <dbReference type="NCBI Taxonomy" id="6565"/>
    <lineage>
        <taxon>Eukaryota</taxon>
        <taxon>Metazoa</taxon>
        <taxon>Spiralia</taxon>
        <taxon>Lophotrochozoa</taxon>
        <taxon>Mollusca</taxon>
        <taxon>Bivalvia</taxon>
        <taxon>Autobranchia</taxon>
        <taxon>Pteriomorphia</taxon>
        <taxon>Ostreida</taxon>
        <taxon>Ostreoidea</taxon>
        <taxon>Ostreidae</taxon>
        <taxon>Crassostrea</taxon>
    </lineage>
</organism>
<evidence type="ECO:0000259" key="3">
    <source>
        <dbReference type="Pfam" id="PF00350"/>
    </source>
</evidence>
<keyword evidence="2" id="KW-0812">Transmembrane</keyword>
<evidence type="ECO:0000313" key="5">
    <source>
        <dbReference type="RefSeq" id="XP_022309367.1"/>
    </source>
</evidence>
<gene>
    <name evidence="5" type="primary">LOC111115078</name>
</gene>